<keyword evidence="3" id="KW-1185">Reference proteome</keyword>
<dbReference type="RefSeq" id="WP_272738455.1">
    <property type="nucleotide sequence ID" value="NZ_CP116942.1"/>
</dbReference>
<evidence type="ECO:0000259" key="1">
    <source>
        <dbReference type="Pfam" id="PF07728"/>
    </source>
</evidence>
<dbReference type="InterPro" id="IPR027417">
    <property type="entry name" value="P-loop_NTPase"/>
</dbReference>
<gene>
    <name evidence="2" type="ORF">PO878_09415</name>
</gene>
<feature type="domain" description="ATPase dynein-related AAA" evidence="1">
    <location>
        <begin position="125"/>
        <end position="225"/>
    </location>
</feature>
<organism evidence="2 3">
    <name type="scientific">Iamia majanohamensis</name>
    <dbReference type="NCBI Taxonomy" id="467976"/>
    <lineage>
        <taxon>Bacteria</taxon>
        <taxon>Bacillati</taxon>
        <taxon>Actinomycetota</taxon>
        <taxon>Acidimicrobiia</taxon>
        <taxon>Acidimicrobiales</taxon>
        <taxon>Iamiaceae</taxon>
        <taxon>Iamia</taxon>
    </lineage>
</organism>
<dbReference type="GO" id="GO:0005524">
    <property type="term" value="F:ATP binding"/>
    <property type="evidence" value="ECO:0007669"/>
    <property type="project" value="InterPro"/>
</dbReference>
<sequence length="390" mass="42741">MGSYPERLQKLIELQASVSEAQRTNVAYASELRDSWMDLTQKREEFEHERSRFDELGGSRVVRLLDALDGPKPEDTESIQHTPPDSLIAAIAAEFERTGHEFPERDVERLLVAHFTSVATGFLVVFGGPPGAGKSSVARLLPQMLGEECTITAVRPGWLDATDLLGYFNPDRQEFQPSPVLSFIHQASRDRPSAPSVLTLDEMNLARIENYAADLLSELEYSRQARGGKLHLYGTQRAASEQLLTDIVAGASLSEIEESLMAGAIPPTLSLPPGLCLQGTLNEDATTHELSPKVRDRCLAIRVEHAPVRLFREAQPEAEAVCTAACSWVANVARTPESGVARTVQDRWEAALALSAEPGAPPLSHRTARCLEHVPALSELLQLTPERVSE</sequence>
<dbReference type="Gene3D" id="3.40.50.300">
    <property type="entry name" value="P-loop containing nucleotide triphosphate hydrolases"/>
    <property type="match status" value="1"/>
</dbReference>
<protein>
    <submittedName>
        <fullName evidence="2">AAA family ATPase</fullName>
    </submittedName>
</protein>
<dbReference type="KEGG" id="ima:PO878_09415"/>
<reference evidence="2" key="1">
    <citation type="submission" date="2023-01" db="EMBL/GenBank/DDBJ databases">
        <title>The diversity of Class Acidimicrobiia in South China Sea sediment environments and the proposal of Iamia marina sp. nov., a novel species of the genus Iamia.</title>
        <authorList>
            <person name="He Y."/>
            <person name="Tian X."/>
        </authorList>
    </citation>
    <scope>NUCLEOTIDE SEQUENCE</scope>
    <source>
        <strain evidence="2">DSM 19957</strain>
    </source>
</reference>
<dbReference type="GO" id="GO:0016887">
    <property type="term" value="F:ATP hydrolysis activity"/>
    <property type="evidence" value="ECO:0007669"/>
    <property type="project" value="InterPro"/>
</dbReference>
<dbReference type="InterPro" id="IPR011704">
    <property type="entry name" value="ATPase_dyneun-rel_AAA"/>
</dbReference>
<evidence type="ECO:0000313" key="2">
    <source>
        <dbReference type="EMBL" id="WCO68941.1"/>
    </source>
</evidence>
<dbReference type="AlphaFoldDB" id="A0AAE9YAN2"/>
<proteinExistence type="predicted"/>
<dbReference type="Pfam" id="PF07728">
    <property type="entry name" value="AAA_5"/>
    <property type="match status" value="1"/>
</dbReference>
<name>A0AAE9YAN2_9ACTN</name>
<evidence type="ECO:0000313" key="3">
    <source>
        <dbReference type="Proteomes" id="UP001216390"/>
    </source>
</evidence>
<dbReference type="EMBL" id="CP116942">
    <property type="protein sequence ID" value="WCO68941.1"/>
    <property type="molecule type" value="Genomic_DNA"/>
</dbReference>
<accession>A0AAE9YAN2</accession>
<dbReference type="Proteomes" id="UP001216390">
    <property type="component" value="Chromosome"/>
</dbReference>
<dbReference type="SUPFAM" id="SSF52540">
    <property type="entry name" value="P-loop containing nucleoside triphosphate hydrolases"/>
    <property type="match status" value="1"/>
</dbReference>